<dbReference type="InterPro" id="IPR036259">
    <property type="entry name" value="MFS_trans_sf"/>
</dbReference>
<evidence type="ECO:0000256" key="1">
    <source>
        <dbReference type="ARBA" id="ARBA00004141"/>
    </source>
</evidence>
<feature type="transmembrane region" description="Helical" evidence="6">
    <location>
        <begin position="159"/>
        <end position="177"/>
    </location>
</feature>
<reference evidence="7 8" key="1">
    <citation type="journal article" date="2015" name="Sci. Rep.">
        <title>Genome of the facultative scuticociliatosis pathogen Pseudocohnilembus persalinus provides insight into its virulence through horizontal gene transfer.</title>
        <authorList>
            <person name="Xiong J."/>
            <person name="Wang G."/>
            <person name="Cheng J."/>
            <person name="Tian M."/>
            <person name="Pan X."/>
            <person name="Warren A."/>
            <person name="Jiang C."/>
            <person name="Yuan D."/>
            <person name="Miao W."/>
        </authorList>
    </citation>
    <scope>NUCLEOTIDE SEQUENCE [LARGE SCALE GENOMIC DNA]</scope>
    <source>
        <strain evidence="7">36N120E</strain>
    </source>
</reference>
<keyword evidence="5 6" id="KW-0472">Membrane</keyword>
<dbReference type="OrthoDB" id="311967at2759"/>
<evidence type="ECO:0000256" key="6">
    <source>
        <dbReference type="SAM" id="Phobius"/>
    </source>
</evidence>
<evidence type="ECO:0000256" key="3">
    <source>
        <dbReference type="ARBA" id="ARBA00022692"/>
    </source>
</evidence>
<dbReference type="GO" id="GO:0016020">
    <property type="term" value="C:membrane"/>
    <property type="evidence" value="ECO:0007669"/>
    <property type="project" value="UniProtKB-SubCell"/>
</dbReference>
<proteinExistence type="predicted"/>
<keyword evidence="8" id="KW-1185">Reference proteome</keyword>
<dbReference type="AlphaFoldDB" id="A0A0V0R015"/>
<name>A0A0V0R015_PSEPJ</name>
<gene>
    <name evidence="7" type="ORF">PPERSA_11042</name>
</gene>
<dbReference type="PANTHER" id="PTHR23511:SF5">
    <property type="entry name" value="MAJOR FACILITATOR-TYPE TRANSPORTER HXNZ-RELATED"/>
    <property type="match status" value="1"/>
</dbReference>
<dbReference type="Gene3D" id="1.20.1250.20">
    <property type="entry name" value="MFS general substrate transporter like domains"/>
    <property type="match status" value="1"/>
</dbReference>
<keyword evidence="3 6" id="KW-0812">Transmembrane</keyword>
<keyword evidence="4 6" id="KW-1133">Transmembrane helix</keyword>
<sequence>MWFSLSFIFYGLVFQLPTILFKIHASNGQEYTESNDSDFFGIFLTALVEIPSCILGYYLQEHKNFGRKLTLSWGYSICGLACFIVYFHPNDDSLFFFLIAIVKFSINVCFLVCFTFTAEIYPTSMRATAVGTNNSVCRLGGVMMPWLSLLFYFFGNTGPLLICAIICALSAFSAFTIPKDTKNMVLDTYIEMDDKNVLNEPLNVDKA</sequence>
<comment type="subcellular location">
    <subcellularLocation>
        <location evidence="1">Membrane</location>
        <topology evidence="1">Multi-pass membrane protein</topology>
    </subcellularLocation>
</comment>
<accession>A0A0V0R015</accession>
<dbReference type="InParanoid" id="A0A0V0R015"/>
<dbReference type="InterPro" id="IPR011701">
    <property type="entry name" value="MFS"/>
</dbReference>
<dbReference type="SUPFAM" id="SSF103473">
    <property type="entry name" value="MFS general substrate transporter"/>
    <property type="match status" value="1"/>
</dbReference>
<feature type="transmembrane region" description="Helical" evidence="6">
    <location>
        <begin position="136"/>
        <end position="153"/>
    </location>
</feature>
<feature type="transmembrane region" description="Helical" evidence="6">
    <location>
        <begin position="39"/>
        <end position="59"/>
    </location>
</feature>
<evidence type="ECO:0000256" key="5">
    <source>
        <dbReference type="ARBA" id="ARBA00023136"/>
    </source>
</evidence>
<organism evidence="7 8">
    <name type="scientific">Pseudocohnilembus persalinus</name>
    <name type="common">Ciliate</name>
    <dbReference type="NCBI Taxonomy" id="266149"/>
    <lineage>
        <taxon>Eukaryota</taxon>
        <taxon>Sar</taxon>
        <taxon>Alveolata</taxon>
        <taxon>Ciliophora</taxon>
        <taxon>Intramacronucleata</taxon>
        <taxon>Oligohymenophorea</taxon>
        <taxon>Scuticociliatia</taxon>
        <taxon>Philasterida</taxon>
        <taxon>Pseudocohnilembidae</taxon>
        <taxon>Pseudocohnilembus</taxon>
    </lineage>
</organism>
<feature type="transmembrane region" description="Helical" evidence="6">
    <location>
        <begin position="71"/>
        <end position="88"/>
    </location>
</feature>
<feature type="transmembrane region" description="Helical" evidence="6">
    <location>
        <begin position="94"/>
        <end position="116"/>
    </location>
</feature>
<evidence type="ECO:0000256" key="4">
    <source>
        <dbReference type="ARBA" id="ARBA00022989"/>
    </source>
</evidence>
<dbReference type="EMBL" id="LDAU01000082">
    <property type="protein sequence ID" value="KRX07493.1"/>
    <property type="molecule type" value="Genomic_DNA"/>
</dbReference>
<evidence type="ECO:0000256" key="2">
    <source>
        <dbReference type="ARBA" id="ARBA00022448"/>
    </source>
</evidence>
<dbReference type="Proteomes" id="UP000054937">
    <property type="component" value="Unassembled WGS sequence"/>
</dbReference>
<evidence type="ECO:0000313" key="8">
    <source>
        <dbReference type="Proteomes" id="UP000054937"/>
    </source>
</evidence>
<dbReference type="Pfam" id="PF07690">
    <property type="entry name" value="MFS_1"/>
    <property type="match status" value="1"/>
</dbReference>
<evidence type="ECO:0000313" key="7">
    <source>
        <dbReference type="EMBL" id="KRX07493.1"/>
    </source>
</evidence>
<keyword evidence="2" id="KW-0813">Transport</keyword>
<dbReference type="GO" id="GO:0022857">
    <property type="term" value="F:transmembrane transporter activity"/>
    <property type="evidence" value="ECO:0007669"/>
    <property type="project" value="InterPro"/>
</dbReference>
<dbReference type="PANTHER" id="PTHR23511">
    <property type="entry name" value="SYNAPTIC VESICLE GLYCOPROTEIN 2"/>
    <property type="match status" value="1"/>
</dbReference>
<comment type="caution">
    <text evidence="7">The sequence shown here is derived from an EMBL/GenBank/DDBJ whole genome shotgun (WGS) entry which is preliminary data.</text>
</comment>
<protein>
    <submittedName>
        <fullName evidence="7">Major facilitator superfamily domain, general substrate transporter</fullName>
    </submittedName>
</protein>